<feature type="transmembrane region" description="Helical" evidence="1">
    <location>
        <begin position="16"/>
        <end position="42"/>
    </location>
</feature>
<feature type="transmembrane region" description="Helical" evidence="1">
    <location>
        <begin position="254"/>
        <end position="278"/>
    </location>
</feature>
<proteinExistence type="predicted"/>
<dbReference type="eggNOG" id="COG4241">
    <property type="taxonomic scope" value="Bacteria"/>
</dbReference>
<keyword evidence="1" id="KW-0812">Transmembrane</keyword>
<sequence length="328" mass="36797">MHNKKYNTKALVESGIMAAILVVTMLISIYIPFIDMIAYLALPIPIALTYARNGFKYAFTSLMCGALVGVFVIGPIIALQLIIISFFVGLTLGYCIIKHKKASKTMIYLSAAFGIVVIINLFLISLFIYKNGVIGFVDNIVSTFNESISITKNMYLSMGVAKDQLERSLPSNIMLNRNQIIWILPGMVIIASLVLAFFNYKMTEAIFSRLKVQVDKLKGITYFYIPSLIGAFMIVLVCIGLIFKSRNMLIGNYIFYSTYALLSLVLAINGIAAVIYFLRHKLKLSNGFIVITIILVLLAYYSLFMIIGIIELIVDSRKLDPNRIRKIR</sequence>
<keyword evidence="3" id="KW-1185">Reference proteome</keyword>
<dbReference type="AlphaFoldDB" id="R4KGD1"/>
<feature type="transmembrane region" description="Helical" evidence="1">
    <location>
        <begin position="109"/>
        <end position="129"/>
    </location>
</feature>
<reference evidence="2 3" key="1">
    <citation type="submission" date="2012-01" db="EMBL/GenBank/DDBJ databases">
        <title>Complete sequence of chromosome of Clostridium pasteurianum BC1.</title>
        <authorList>
            <consortium name="US DOE Joint Genome Institute"/>
            <person name="Lucas S."/>
            <person name="Han J."/>
            <person name="Lapidus A."/>
            <person name="Cheng J.-F."/>
            <person name="Goodwin L."/>
            <person name="Pitluck S."/>
            <person name="Peters L."/>
            <person name="Mikhailova N."/>
            <person name="Teshima H."/>
            <person name="Detter J.C."/>
            <person name="Han C."/>
            <person name="Tapia R."/>
            <person name="Land M."/>
            <person name="Hauser L."/>
            <person name="Kyrpides N."/>
            <person name="Ivanova N."/>
            <person name="Pagani I."/>
            <person name="Dunn J."/>
            <person name="Taghavi S."/>
            <person name="Francis A."/>
            <person name="van der Lelie D."/>
            <person name="Woyke T."/>
        </authorList>
    </citation>
    <scope>NUCLEOTIDE SEQUENCE [LARGE SCALE GENOMIC DNA]</scope>
    <source>
        <strain evidence="2 3">BC1</strain>
    </source>
</reference>
<dbReference type="EMBL" id="CP003261">
    <property type="protein sequence ID" value="AGK99559.1"/>
    <property type="molecule type" value="Genomic_DNA"/>
</dbReference>
<protein>
    <submittedName>
        <fullName evidence="2">Putative membrane protein</fullName>
    </submittedName>
</protein>
<accession>R4KGD1</accession>
<feature type="transmembrane region" description="Helical" evidence="1">
    <location>
        <begin position="180"/>
        <end position="200"/>
    </location>
</feature>
<feature type="transmembrane region" description="Helical" evidence="1">
    <location>
        <begin position="290"/>
        <end position="314"/>
    </location>
</feature>
<dbReference type="InterPro" id="IPR018710">
    <property type="entry name" value="DUF2232"/>
</dbReference>
<keyword evidence="1" id="KW-0472">Membrane</keyword>
<dbReference type="PANTHER" id="PTHR41324:SF1">
    <property type="entry name" value="DUF2232 DOMAIN-CONTAINING PROTEIN"/>
    <property type="match status" value="1"/>
</dbReference>
<organism evidence="2 3">
    <name type="scientific">Clostridium pasteurianum BC1</name>
    <dbReference type="NCBI Taxonomy" id="86416"/>
    <lineage>
        <taxon>Bacteria</taxon>
        <taxon>Bacillati</taxon>
        <taxon>Bacillota</taxon>
        <taxon>Clostridia</taxon>
        <taxon>Eubacteriales</taxon>
        <taxon>Clostridiaceae</taxon>
        <taxon>Clostridium</taxon>
    </lineage>
</organism>
<dbReference type="KEGG" id="cpas:Clopa_4885"/>
<dbReference type="Pfam" id="PF09991">
    <property type="entry name" value="DUF2232"/>
    <property type="match status" value="1"/>
</dbReference>
<dbReference type="STRING" id="86416.Clopa_4885"/>
<evidence type="ECO:0000313" key="3">
    <source>
        <dbReference type="Proteomes" id="UP000013523"/>
    </source>
</evidence>
<keyword evidence="1" id="KW-1133">Transmembrane helix</keyword>
<gene>
    <name evidence="2" type="ORF">Clopa_4885</name>
</gene>
<dbReference type="OrthoDB" id="1938242at2"/>
<dbReference type="HOGENOM" id="CLU_068641_0_0_9"/>
<dbReference type="Gene3D" id="1.10.1760.20">
    <property type="match status" value="1"/>
</dbReference>
<dbReference type="PATRIC" id="fig|86416.3.peg.4872"/>
<evidence type="ECO:0000256" key="1">
    <source>
        <dbReference type="SAM" id="Phobius"/>
    </source>
</evidence>
<dbReference type="Proteomes" id="UP000013523">
    <property type="component" value="Chromosome"/>
</dbReference>
<dbReference type="PANTHER" id="PTHR41324">
    <property type="entry name" value="MEMBRANE PROTEIN-RELATED"/>
    <property type="match status" value="1"/>
</dbReference>
<dbReference type="RefSeq" id="WP_015617825.1">
    <property type="nucleotide sequence ID" value="NC_021182.1"/>
</dbReference>
<feature type="transmembrane region" description="Helical" evidence="1">
    <location>
        <begin position="221"/>
        <end position="242"/>
    </location>
</feature>
<name>R4KGD1_CLOPA</name>
<evidence type="ECO:0000313" key="2">
    <source>
        <dbReference type="EMBL" id="AGK99559.1"/>
    </source>
</evidence>